<feature type="non-terminal residue" evidence="2">
    <location>
        <position position="1"/>
    </location>
</feature>
<feature type="domain" description="HNH nuclease" evidence="1">
    <location>
        <begin position="79"/>
        <end position="146"/>
    </location>
</feature>
<accession>X0XL99</accession>
<sequence>GKGLGFKKGHPFYGDLSKPNYFKKGCKPWNYGIKMSKEEYEKRKRIGFFEPKFGKKASSWIDGRNSLNENLRKSSKFAEWRNKIFKKDNYTCQCCKKRGFKINAHHIRSFSQLVKIFKIKTSKEGRECRELWDIENGIILCKNCHLLFHKIYKNNNTKEQLKQFLNQYEKRIESPKKISDSKKSRR</sequence>
<evidence type="ECO:0000259" key="1">
    <source>
        <dbReference type="SMART" id="SM00507"/>
    </source>
</evidence>
<dbReference type="EMBL" id="BARS01030787">
    <property type="protein sequence ID" value="GAG25756.1"/>
    <property type="molecule type" value="Genomic_DNA"/>
</dbReference>
<dbReference type="SMART" id="SM00507">
    <property type="entry name" value="HNHc"/>
    <property type="match status" value="1"/>
</dbReference>
<reference evidence="2" key="1">
    <citation type="journal article" date="2014" name="Front. Microbiol.">
        <title>High frequency of phylogenetically diverse reductive dehalogenase-homologous genes in deep subseafloor sedimentary metagenomes.</title>
        <authorList>
            <person name="Kawai M."/>
            <person name="Futagami T."/>
            <person name="Toyoda A."/>
            <person name="Takaki Y."/>
            <person name="Nishi S."/>
            <person name="Hori S."/>
            <person name="Arai W."/>
            <person name="Tsubouchi T."/>
            <person name="Morono Y."/>
            <person name="Uchiyama I."/>
            <person name="Ito T."/>
            <person name="Fujiyama A."/>
            <person name="Inagaki F."/>
            <person name="Takami H."/>
        </authorList>
    </citation>
    <scope>NUCLEOTIDE SEQUENCE</scope>
    <source>
        <strain evidence="2">Expedition CK06-06</strain>
    </source>
</reference>
<protein>
    <recommendedName>
        <fullName evidence="1">HNH nuclease domain-containing protein</fullName>
    </recommendedName>
</protein>
<gene>
    <name evidence="2" type="ORF">S01H1_47976</name>
</gene>
<dbReference type="Pfam" id="PF13391">
    <property type="entry name" value="HNH_2"/>
    <property type="match status" value="1"/>
</dbReference>
<dbReference type="CDD" id="cd00085">
    <property type="entry name" value="HNHc"/>
    <property type="match status" value="1"/>
</dbReference>
<dbReference type="Gene3D" id="1.10.30.50">
    <property type="match status" value="1"/>
</dbReference>
<name>X0XL99_9ZZZZ</name>
<organism evidence="2">
    <name type="scientific">marine sediment metagenome</name>
    <dbReference type="NCBI Taxonomy" id="412755"/>
    <lineage>
        <taxon>unclassified sequences</taxon>
        <taxon>metagenomes</taxon>
        <taxon>ecological metagenomes</taxon>
    </lineage>
</organism>
<comment type="caution">
    <text evidence="2">The sequence shown here is derived from an EMBL/GenBank/DDBJ whole genome shotgun (WGS) entry which is preliminary data.</text>
</comment>
<proteinExistence type="predicted"/>
<dbReference type="InterPro" id="IPR003615">
    <property type="entry name" value="HNH_nuc"/>
</dbReference>
<dbReference type="AlphaFoldDB" id="X0XL99"/>
<evidence type="ECO:0000313" key="2">
    <source>
        <dbReference type="EMBL" id="GAG25756.1"/>
    </source>
</evidence>